<reference evidence="3 4" key="1">
    <citation type="journal article" date="2020" name="Int. J. Syst. Evol. Microbiol.">
        <title>Novel acetic acid bacteria from cider fermentations: Acetobacter conturbans sp. nov. and Acetobacter fallax sp. nov.</title>
        <authorList>
            <person name="Sombolestani A.S."/>
            <person name="Cleenwerck I."/>
            <person name="Cnockaert M."/>
            <person name="Borremans W."/>
            <person name="Wieme A.D."/>
            <person name="De Vuyst L."/>
            <person name="Vandamme P."/>
        </authorList>
    </citation>
    <scope>NUCLEOTIDE SEQUENCE [LARGE SCALE GENOMIC DNA]</scope>
    <source>
        <strain evidence="3 4">LMG 30640</strain>
    </source>
</reference>
<dbReference type="RefSeq" id="WP_173584840.1">
    <property type="nucleotide sequence ID" value="NZ_WOTB01000036.1"/>
</dbReference>
<evidence type="ECO:0000313" key="3">
    <source>
        <dbReference type="EMBL" id="NHN86497.1"/>
    </source>
</evidence>
<evidence type="ECO:0000256" key="1">
    <source>
        <dbReference type="SAM" id="MobiDB-lite"/>
    </source>
</evidence>
<feature type="region of interest" description="Disordered" evidence="1">
    <location>
        <begin position="1"/>
        <end position="37"/>
    </location>
</feature>
<evidence type="ECO:0000256" key="2">
    <source>
        <dbReference type="SAM" id="Phobius"/>
    </source>
</evidence>
<dbReference type="Proteomes" id="UP000635278">
    <property type="component" value="Unassembled WGS sequence"/>
</dbReference>
<keyword evidence="2" id="KW-1133">Transmembrane helix</keyword>
<name>A0ABX0JXF6_9PROT</name>
<keyword evidence="2" id="KW-0472">Membrane</keyword>
<evidence type="ECO:0000313" key="4">
    <source>
        <dbReference type="Proteomes" id="UP000635278"/>
    </source>
</evidence>
<feature type="transmembrane region" description="Helical" evidence="2">
    <location>
        <begin position="43"/>
        <end position="62"/>
    </location>
</feature>
<protein>
    <submittedName>
        <fullName evidence="3">Uncharacterized protein</fullName>
    </submittedName>
</protein>
<organism evidence="3 4">
    <name type="scientific">Acetobacter musti</name>
    <dbReference type="NCBI Taxonomy" id="864732"/>
    <lineage>
        <taxon>Bacteria</taxon>
        <taxon>Pseudomonadati</taxon>
        <taxon>Pseudomonadota</taxon>
        <taxon>Alphaproteobacteria</taxon>
        <taxon>Acetobacterales</taxon>
        <taxon>Acetobacteraceae</taxon>
        <taxon>Acetobacter</taxon>
    </lineage>
</organism>
<keyword evidence="4" id="KW-1185">Reference proteome</keyword>
<gene>
    <name evidence="3" type="ORF">GOB93_17920</name>
</gene>
<comment type="caution">
    <text evidence="3">The sequence shown here is derived from an EMBL/GenBank/DDBJ whole genome shotgun (WGS) entry which is preliminary data.</text>
</comment>
<proteinExistence type="predicted"/>
<accession>A0ABX0JXF6</accession>
<sequence>MSDEDWTAADPAAMEADEEATRIDAAAGIPEPRQTSSSFASSILLPVIIGGIVLLGAFWWAAGQLGLF</sequence>
<dbReference type="EMBL" id="WOTB01000036">
    <property type="protein sequence ID" value="NHN86497.1"/>
    <property type="molecule type" value="Genomic_DNA"/>
</dbReference>
<keyword evidence="2" id="KW-0812">Transmembrane</keyword>